<keyword evidence="3" id="KW-0808">Transferase</keyword>
<feature type="transmembrane region" description="Helical" evidence="1">
    <location>
        <begin position="47"/>
        <end position="64"/>
    </location>
</feature>
<dbReference type="InterPro" id="IPR002656">
    <property type="entry name" value="Acyl_transf_3_dom"/>
</dbReference>
<name>A0A7D4FX71_9BACT</name>
<feature type="transmembrane region" description="Helical" evidence="1">
    <location>
        <begin position="12"/>
        <end position="35"/>
    </location>
</feature>
<keyword evidence="1" id="KW-0472">Membrane</keyword>
<feature type="transmembrane region" description="Helical" evidence="1">
    <location>
        <begin position="300"/>
        <end position="321"/>
    </location>
</feature>
<dbReference type="AlphaFoldDB" id="A0A7D4FX71"/>
<evidence type="ECO:0000313" key="3">
    <source>
        <dbReference type="EMBL" id="QKH88254.1"/>
    </source>
</evidence>
<reference evidence="3 4" key="1">
    <citation type="submission" date="2020-05" db="EMBL/GenBank/DDBJ databases">
        <title>FDA dAtabase for Regulatory Grade micrObial Sequences (FDA-ARGOS): Supporting development and validation of Infectious Disease Dx tests.</title>
        <authorList>
            <person name="Moreno J."/>
            <person name="Tallon L."/>
            <person name="Sadzewicz L."/>
            <person name="Zhao X."/>
            <person name="Vavikolanu K."/>
            <person name="Mehta A."/>
            <person name="Aluvathingal J."/>
            <person name="Nadendla S."/>
            <person name="Myers T."/>
            <person name="Yan Y."/>
            <person name="Sichtig H."/>
        </authorList>
    </citation>
    <scope>NUCLEOTIDE SEQUENCE [LARGE SCALE GENOMIC DNA]</scope>
    <source>
        <strain evidence="3 4">FDAARGOS_760</strain>
    </source>
</reference>
<dbReference type="GO" id="GO:0016747">
    <property type="term" value="F:acyltransferase activity, transferring groups other than amino-acyl groups"/>
    <property type="evidence" value="ECO:0007669"/>
    <property type="project" value="InterPro"/>
</dbReference>
<protein>
    <submittedName>
        <fullName evidence="3">Acyltransferase</fullName>
    </submittedName>
</protein>
<keyword evidence="1" id="KW-1133">Transmembrane helix</keyword>
<keyword evidence="1" id="KW-0812">Transmembrane</keyword>
<feature type="transmembrane region" description="Helical" evidence="1">
    <location>
        <begin position="152"/>
        <end position="174"/>
    </location>
</feature>
<feature type="transmembrane region" description="Helical" evidence="1">
    <location>
        <begin position="120"/>
        <end position="140"/>
    </location>
</feature>
<sequence>MTKEETVMLKGVALLMMLGCHLGSGFGINLIHIGGVPLYDIINKIDVPVQIFTILGGYGLFYVFQKGDKHHLSRIFKLYLHYWVIISIFVTIGHFVGDSSKYPGSIKDIILNYSSFYSSWNYECWFLFPYSLLSLSYPFLFKQMSRIKARYVCLITFVIFLISGLLISKLGIQYKTSSPILYNLLYLGFLLFPFSLGAMLKRTELFSKLNVLVAKKSYGKFLVFAILVIASIIKYYIPTALFSPFYAITFIVSFVLLSQGKANIPILSAIGRHSMNIWMIHTWFLYYLFPSFIAGFKYVFLEYIALLFVSFIISFVINRIVNLMPLKF</sequence>
<feature type="transmembrane region" description="Helical" evidence="1">
    <location>
        <begin position="276"/>
        <end position="294"/>
    </location>
</feature>
<dbReference type="Proteomes" id="UP000500843">
    <property type="component" value="Chromosome 1"/>
</dbReference>
<proteinExistence type="predicted"/>
<dbReference type="RefSeq" id="WP_155812499.1">
    <property type="nucleotide sequence ID" value="NZ_CP054010.1"/>
</dbReference>
<feature type="domain" description="Acyltransferase 3" evidence="2">
    <location>
        <begin position="9"/>
        <end position="318"/>
    </location>
</feature>
<accession>A0A7D4FX71</accession>
<keyword evidence="3" id="KW-0012">Acyltransferase</keyword>
<feature type="transmembrane region" description="Helical" evidence="1">
    <location>
        <begin position="243"/>
        <end position="264"/>
    </location>
</feature>
<evidence type="ECO:0000256" key="1">
    <source>
        <dbReference type="SAM" id="Phobius"/>
    </source>
</evidence>
<organism evidence="3 4">
    <name type="scientific">Prevotella melaninogenica</name>
    <dbReference type="NCBI Taxonomy" id="28132"/>
    <lineage>
        <taxon>Bacteria</taxon>
        <taxon>Pseudomonadati</taxon>
        <taxon>Bacteroidota</taxon>
        <taxon>Bacteroidia</taxon>
        <taxon>Bacteroidales</taxon>
        <taxon>Prevotellaceae</taxon>
        <taxon>Prevotella</taxon>
    </lineage>
</organism>
<feature type="transmembrane region" description="Helical" evidence="1">
    <location>
        <begin position="180"/>
        <end position="200"/>
    </location>
</feature>
<feature type="transmembrane region" description="Helical" evidence="1">
    <location>
        <begin position="221"/>
        <end position="237"/>
    </location>
</feature>
<dbReference type="Pfam" id="PF01757">
    <property type="entry name" value="Acyl_transf_3"/>
    <property type="match status" value="1"/>
</dbReference>
<gene>
    <name evidence="3" type="ORF">FIU21_04740</name>
</gene>
<feature type="transmembrane region" description="Helical" evidence="1">
    <location>
        <begin position="76"/>
        <end position="96"/>
    </location>
</feature>
<evidence type="ECO:0000259" key="2">
    <source>
        <dbReference type="Pfam" id="PF01757"/>
    </source>
</evidence>
<evidence type="ECO:0000313" key="4">
    <source>
        <dbReference type="Proteomes" id="UP000500843"/>
    </source>
</evidence>
<dbReference type="EMBL" id="CP054010">
    <property type="protein sequence ID" value="QKH88254.1"/>
    <property type="molecule type" value="Genomic_DNA"/>
</dbReference>